<proteinExistence type="predicted"/>
<gene>
    <name evidence="7" type="ORF">OOZ35_14080</name>
</gene>
<organism evidence="7 8">
    <name type="scientific">Mesoflavibacter profundi</name>
    <dbReference type="NCBI Taxonomy" id="2708110"/>
    <lineage>
        <taxon>Bacteria</taxon>
        <taxon>Pseudomonadati</taxon>
        <taxon>Bacteroidota</taxon>
        <taxon>Flavobacteriia</taxon>
        <taxon>Flavobacteriales</taxon>
        <taxon>Flavobacteriaceae</taxon>
        <taxon>Mesoflavibacter</taxon>
    </lineage>
</organism>
<keyword evidence="3 5" id="KW-1133">Transmembrane helix</keyword>
<evidence type="ECO:0000313" key="8">
    <source>
        <dbReference type="Proteomes" id="UP001149142"/>
    </source>
</evidence>
<feature type="transmembrane region" description="Helical" evidence="5">
    <location>
        <begin position="78"/>
        <end position="100"/>
    </location>
</feature>
<evidence type="ECO:0000256" key="4">
    <source>
        <dbReference type="ARBA" id="ARBA00023136"/>
    </source>
</evidence>
<dbReference type="NCBIfam" id="NF045576">
    <property type="entry name" value="BT_3928_fam"/>
    <property type="match status" value="1"/>
</dbReference>
<evidence type="ECO:0000256" key="3">
    <source>
        <dbReference type="ARBA" id="ARBA00022989"/>
    </source>
</evidence>
<dbReference type="InterPro" id="IPR009908">
    <property type="entry name" value="Methylamine_util_MauE"/>
</dbReference>
<evidence type="ECO:0000259" key="6">
    <source>
        <dbReference type="Pfam" id="PF07291"/>
    </source>
</evidence>
<keyword evidence="8" id="KW-1185">Reference proteome</keyword>
<dbReference type="Pfam" id="PF07291">
    <property type="entry name" value="MauE"/>
    <property type="match status" value="1"/>
</dbReference>
<evidence type="ECO:0000256" key="5">
    <source>
        <dbReference type="SAM" id="Phobius"/>
    </source>
</evidence>
<name>A0ABT4S3J2_9FLAO</name>
<dbReference type="EMBL" id="JAPFGC010000002">
    <property type="protein sequence ID" value="MDA0178627.1"/>
    <property type="molecule type" value="Genomic_DNA"/>
</dbReference>
<protein>
    <submittedName>
        <fullName evidence="7">DoxX family membrane protein</fullName>
    </submittedName>
</protein>
<dbReference type="Proteomes" id="UP001149142">
    <property type="component" value="Unassembled WGS sequence"/>
</dbReference>
<evidence type="ECO:0000256" key="2">
    <source>
        <dbReference type="ARBA" id="ARBA00022692"/>
    </source>
</evidence>
<comment type="subcellular location">
    <subcellularLocation>
        <location evidence="1">Membrane</location>
        <topology evidence="1">Multi-pass membrane protein</topology>
    </subcellularLocation>
</comment>
<comment type="caution">
    <text evidence="7">The sequence shown here is derived from an EMBL/GenBank/DDBJ whole genome shotgun (WGS) entry which is preliminary data.</text>
</comment>
<evidence type="ECO:0000313" key="7">
    <source>
        <dbReference type="EMBL" id="MDA0178627.1"/>
    </source>
</evidence>
<feature type="transmembrane region" description="Helical" evidence="5">
    <location>
        <begin position="148"/>
        <end position="169"/>
    </location>
</feature>
<feature type="domain" description="Methylamine utilisation protein MauE" evidence="6">
    <location>
        <begin position="1"/>
        <end position="135"/>
    </location>
</feature>
<feature type="transmembrane region" description="Helical" evidence="5">
    <location>
        <begin position="7"/>
        <end position="25"/>
    </location>
</feature>
<feature type="transmembrane region" description="Helical" evidence="5">
    <location>
        <begin position="45"/>
        <end position="71"/>
    </location>
</feature>
<feature type="transmembrane region" description="Helical" evidence="5">
    <location>
        <begin position="120"/>
        <end position="136"/>
    </location>
</feature>
<accession>A0ABT4S3J2</accession>
<keyword evidence="2 5" id="KW-0812">Transmembrane</keyword>
<reference evidence="7" key="1">
    <citation type="submission" date="2022-11" db="EMBL/GenBank/DDBJ databases">
        <title>Refractory cell wall polysaccharides provide important carbon source for microbial heterotrophs in the hadal ocean.</title>
        <authorList>
            <person name="Zhu X."/>
        </authorList>
    </citation>
    <scope>NUCLEOTIDE SEQUENCE</scope>
    <source>
        <strain evidence="7">MTRN7</strain>
    </source>
</reference>
<dbReference type="RefSeq" id="WP_106687076.1">
    <property type="nucleotide sequence ID" value="NZ_CAXQEU010000010.1"/>
</dbReference>
<evidence type="ECO:0000256" key="1">
    <source>
        <dbReference type="ARBA" id="ARBA00004141"/>
    </source>
</evidence>
<sequence length="433" mass="49099">MKVVVGFLRIFVGIFFIISGFIKLNDPIGFAFKLEEYFGPTVLDLPFFTPYALIISIVVVVLEVLLGVFLIIGYKKKFTLWSLLLMIIFFTFLTFYSAYFNKVKDCGCFGDAMKMDPWESFGKDVVLLVMILIIFAGQKYIKPFFNKFITTIIALISFIACLGFAYHVLMHLPTIDFRPFKVGNNITEKMIIPEDAPQAVIEYTWTFNENGKDVEYVTNGSYPTSSGKYIKVETKTIKEGYEPPIHDFSIEKDGEDYTEDILNRPNVILIVNYNLATAETQGLEAIKVFTDKAIANGYDVIGLTATGPEEVKTITTKYGLGYDYYFCDETALKTIIRSNPGILKLKKGTIIQKKHWNDVDEIELPKVERPKKEEIIAYFINDSIATKSQMDSLDPNTIDKMDVIKEGAILDSLNQTSSVNYNGIIKITLNNQQ</sequence>
<keyword evidence="4 5" id="KW-0472">Membrane</keyword>